<comment type="caution">
    <text evidence="2">The sequence shown here is derived from an EMBL/GenBank/DDBJ whole genome shotgun (WGS) entry which is preliminary data.</text>
</comment>
<protein>
    <submittedName>
        <fullName evidence="2">Uncharacterized protein</fullName>
    </submittedName>
</protein>
<keyword evidence="3" id="KW-1185">Reference proteome</keyword>
<feature type="compositionally biased region" description="Basic and acidic residues" evidence="1">
    <location>
        <begin position="53"/>
        <end position="70"/>
    </location>
</feature>
<gene>
    <name evidence="2" type="ORF">E2C01_009035</name>
</gene>
<feature type="region of interest" description="Disordered" evidence="1">
    <location>
        <begin position="46"/>
        <end position="70"/>
    </location>
</feature>
<dbReference type="EMBL" id="VSRR010000487">
    <property type="protein sequence ID" value="MPC16215.1"/>
    <property type="molecule type" value="Genomic_DNA"/>
</dbReference>
<accession>A0A5B7D4E1</accession>
<proteinExistence type="predicted"/>
<reference evidence="2 3" key="1">
    <citation type="submission" date="2019-05" db="EMBL/GenBank/DDBJ databases">
        <title>Another draft genome of Portunus trituberculatus and its Hox gene families provides insights of decapod evolution.</title>
        <authorList>
            <person name="Jeong J.-H."/>
            <person name="Song I."/>
            <person name="Kim S."/>
            <person name="Choi T."/>
            <person name="Kim D."/>
            <person name="Ryu S."/>
            <person name="Kim W."/>
        </authorList>
    </citation>
    <scope>NUCLEOTIDE SEQUENCE [LARGE SCALE GENOMIC DNA]</scope>
    <source>
        <tissue evidence="2">Muscle</tissue>
    </source>
</reference>
<evidence type="ECO:0000256" key="1">
    <source>
        <dbReference type="SAM" id="MobiDB-lite"/>
    </source>
</evidence>
<dbReference type="Proteomes" id="UP000324222">
    <property type="component" value="Unassembled WGS sequence"/>
</dbReference>
<evidence type="ECO:0000313" key="3">
    <source>
        <dbReference type="Proteomes" id="UP000324222"/>
    </source>
</evidence>
<evidence type="ECO:0000313" key="2">
    <source>
        <dbReference type="EMBL" id="MPC16215.1"/>
    </source>
</evidence>
<dbReference type="AlphaFoldDB" id="A0A5B7D4E1"/>
<name>A0A5B7D4E1_PORTR</name>
<sequence>MHSLCGLEELTTHRGDVDWRKEHNFVRRNAIRRAAECGREDYFVQRGAGKKLTTREKASPPEPQRERLAK</sequence>
<organism evidence="2 3">
    <name type="scientific">Portunus trituberculatus</name>
    <name type="common">Swimming crab</name>
    <name type="synonym">Neptunus trituberculatus</name>
    <dbReference type="NCBI Taxonomy" id="210409"/>
    <lineage>
        <taxon>Eukaryota</taxon>
        <taxon>Metazoa</taxon>
        <taxon>Ecdysozoa</taxon>
        <taxon>Arthropoda</taxon>
        <taxon>Crustacea</taxon>
        <taxon>Multicrustacea</taxon>
        <taxon>Malacostraca</taxon>
        <taxon>Eumalacostraca</taxon>
        <taxon>Eucarida</taxon>
        <taxon>Decapoda</taxon>
        <taxon>Pleocyemata</taxon>
        <taxon>Brachyura</taxon>
        <taxon>Eubrachyura</taxon>
        <taxon>Portunoidea</taxon>
        <taxon>Portunidae</taxon>
        <taxon>Portuninae</taxon>
        <taxon>Portunus</taxon>
    </lineage>
</organism>